<keyword evidence="1" id="KW-0472">Membrane</keyword>
<dbReference type="Proteomes" id="UP000198510">
    <property type="component" value="Unassembled WGS sequence"/>
</dbReference>
<dbReference type="RefSeq" id="WP_089682685.1">
    <property type="nucleotide sequence ID" value="NZ_FNFO01000004.1"/>
</dbReference>
<evidence type="ECO:0008006" key="4">
    <source>
        <dbReference type="Google" id="ProtNLM"/>
    </source>
</evidence>
<feature type="transmembrane region" description="Helical" evidence="1">
    <location>
        <begin position="36"/>
        <end position="54"/>
    </location>
</feature>
<evidence type="ECO:0000313" key="2">
    <source>
        <dbReference type="EMBL" id="SDL15796.1"/>
    </source>
</evidence>
<evidence type="ECO:0000256" key="1">
    <source>
        <dbReference type="SAM" id="Phobius"/>
    </source>
</evidence>
<reference evidence="2 3" key="1">
    <citation type="submission" date="2016-10" db="EMBL/GenBank/DDBJ databases">
        <authorList>
            <person name="de Groot N.N."/>
        </authorList>
    </citation>
    <scope>NUCLEOTIDE SEQUENCE [LARGE SCALE GENOMIC DNA]</scope>
    <source>
        <strain evidence="2 3">DSM 25186</strain>
    </source>
</reference>
<keyword evidence="3" id="KW-1185">Reference proteome</keyword>
<gene>
    <name evidence="2" type="ORF">SAMN05421823_104522</name>
</gene>
<evidence type="ECO:0000313" key="3">
    <source>
        <dbReference type="Proteomes" id="UP000198510"/>
    </source>
</evidence>
<accession>A0A1G9HSK3</accession>
<proteinExistence type="predicted"/>
<dbReference type="AlphaFoldDB" id="A0A1G9HSK3"/>
<name>A0A1G9HSK3_9BACT</name>
<sequence length="136" mass="14992">MLSTYNASATRTRSLLLILGGGILYLLGFIKLVAFFVPPVGLGFLLLLLIFPWARFLHTSLHELGHLLVGKAVGFRFIDLMVGPIMWRRTTKGLRVQCYYNPLGDQAGFVSKLPGRAPASRKSMILYILGGPLGVF</sequence>
<feature type="transmembrane region" description="Helical" evidence="1">
    <location>
        <begin position="12"/>
        <end position="30"/>
    </location>
</feature>
<protein>
    <recommendedName>
        <fullName evidence="4">Peptidase family M50</fullName>
    </recommendedName>
</protein>
<dbReference type="OrthoDB" id="927026at2"/>
<keyword evidence="1" id="KW-1133">Transmembrane helix</keyword>
<dbReference type="EMBL" id="FNFO01000004">
    <property type="protein sequence ID" value="SDL15796.1"/>
    <property type="molecule type" value="Genomic_DNA"/>
</dbReference>
<organism evidence="2 3">
    <name type="scientific">Catalinimonas alkaloidigena</name>
    <dbReference type="NCBI Taxonomy" id="1075417"/>
    <lineage>
        <taxon>Bacteria</taxon>
        <taxon>Pseudomonadati</taxon>
        <taxon>Bacteroidota</taxon>
        <taxon>Cytophagia</taxon>
        <taxon>Cytophagales</taxon>
        <taxon>Catalimonadaceae</taxon>
        <taxon>Catalinimonas</taxon>
    </lineage>
</organism>
<keyword evidence="1" id="KW-0812">Transmembrane</keyword>